<dbReference type="InterPro" id="IPR029058">
    <property type="entry name" value="AB_hydrolase_fold"/>
</dbReference>
<name>A0A7S7NKY6_PALFE</name>
<keyword evidence="3" id="KW-0732">Signal</keyword>
<gene>
    <name evidence="5" type="ORF">IRI77_22015</name>
</gene>
<feature type="chain" id="PRO_5032770179" evidence="3">
    <location>
        <begin position="20"/>
        <end position="803"/>
    </location>
</feature>
<evidence type="ECO:0000256" key="2">
    <source>
        <dbReference type="SAM" id="MobiDB-lite"/>
    </source>
</evidence>
<reference evidence="5 6" key="1">
    <citation type="submission" date="2020-10" db="EMBL/GenBank/DDBJ databases">
        <title>Complete genome sequence of Paludibaculum fermentans P105T, a facultatively anaerobic acidobacterium capable of dissimilatory Fe(III) reduction.</title>
        <authorList>
            <person name="Dedysh S.N."/>
            <person name="Beletsky A.V."/>
            <person name="Kulichevskaya I.S."/>
            <person name="Mardanov A.V."/>
            <person name="Ravin N.V."/>
        </authorList>
    </citation>
    <scope>NUCLEOTIDE SEQUENCE [LARGE SCALE GENOMIC DNA]</scope>
    <source>
        <strain evidence="5 6">P105</strain>
    </source>
</reference>
<protein>
    <submittedName>
        <fullName evidence="5">S9 family peptidase</fullName>
    </submittedName>
</protein>
<dbReference type="EMBL" id="CP063849">
    <property type="protein sequence ID" value="QOY85498.1"/>
    <property type="molecule type" value="Genomic_DNA"/>
</dbReference>
<evidence type="ECO:0000259" key="4">
    <source>
        <dbReference type="Pfam" id="PF00326"/>
    </source>
</evidence>
<dbReference type="PANTHER" id="PTHR42776:SF28">
    <property type="entry name" value="GLUTAMYL ENDOPEPTIDASE, CHLOROPLASTIC-RELATED"/>
    <property type="match status" value="1"/>
</dbReference>
<dbReference type="Gene3D" id="3.40.50.1820">
    <property type="entry name" value="alpha/beta hydrolase"/>
    <property type="match status" value="1"/>
</dbReference>
<evidence type="ECO:0000313" key="5">
    <source>
        <dbReference type="EMBL" id="QOY85498.1"/>
    </source>
</evidence>
<dbReference type="GO" id="GO:0004252">
    <property type="term" value="F:serine-type endopeptidase activity"/>
    <property type="evidence" value="ECO:0007669"/>
    <property type="project" value="TreeGrafter"/>
</dbReference>
<accession>A0A7S7NKY6</accession>
<dbReference type="InterPro" id="IPR001375">
    <property type="entry name" value="Peptidase_S9_cat"/>
</dbReference>
<dbReference type="SUPFAM" id="SSF82171">
    <property type="entry name" value="DPP6 N-terminal domain-like"/>
    <property type="match status" value="1"/>
</dbReference>
<dbReference type="Gene3D" id="2.120.10.30">
    <property type="entry name" value="TolB, C-terminal domain"/>
    <property type="match status" value="1"/>
</dbReference>
<feature type="signal peptide" evidence="3">
    <location>
        <begin position="1"/>
        <end position="19"/>
    </location>
</feature>
<dbReference type="GO" id="GO:0006508">
    <property type="term" value="P:proteolysis"/>
    <property type="evidence" value="ECO:0007669"/>
    <property type="project" value="InterPro"/>
</dbReference>
<dbReference type="SUPFAM" id="SSF53474">
    <property type="entry name" value="alpha/beta-Hydrolases"/>
    <property type="match status" value="1"/>
</dbReference>
<keyword evidence="6" id="KW-1185">Reference proteome</keyword>
<dbReference type="InterPro" id="IPR011042">
    <property type="entry name" value="6-blade_b-propeller_TolB-like"/>
</dbReference>
<evidence type="ECO:0000256" key="3">
    <source>
        <dbReference type="SAM" id="SignalP"/>
    </source>
</evidence>
<organism evidence="5 6">
    <name type="scientific">Paludibaculum fermentans</name>
    <dbReference type="NCBI Taxonomy" id="1473598"/>
    <lineage>
        <taxon>Bacteria</taxon>
        <taxon>Pseudomonadati</taxon>
        <taxon>Acidobacteriota</taxon>
        <taxon>Terriglobia</taxon>
        <taxon>Bryobacterales</taxon>
        <taxon>Bryobacteraceae</taxon>
        <taxon>Paludibaculum</taxon>
    </lineage>
</organism>
<dbReference type="PANTHER" id="PTHR42776">
    <property type="entry name" value="SERINE PEPTIDASE S9 FAMILY MEMBER"/>
    <property type="match status" value="1"/>
</dbReference>
<feature type="region of interest" description="Disordered" evidence="2">
    <location>
        <begin position="185"/>
        <end position="208"/>
    </location>
</feature>
<dbReference type="KEGG" id="pfer:IRI77_22015"/>
<evidence type="ECO:0000256" key="1">
    <source>
        <dbReference type="ARBA" id="ARBA00022801"/>
    </source>
</evidence>
<sequence length="803" mass="88598">MMSRPTVLLLTLLPVLLHAEMTYQKPPQAILDVMHAPASPVPSVSPAKTHILLIQRQLYPSIAVLAAPVHRIAGLRINPANNGPHAPLGMATGLVLKTIDGGAEVKIATPPGASLDTPVWSPDGKYFAVANSTATSIELYIGSISSPILRKVPGVVLNDTIGQPVIWFSSSKELLVRMVAAARGPAPRPPAAPAGPNVQESSGNAGPVRTYQDMLKSPYDEKLFDYYCTAQLASVDVATGRVTPIGKPGIFSSVAPAPDGKHLLVARIQKPYSYLHAYPDFPRETEVWDRSGRTVYQVFSHPLEDTVPIEGVPTGRRNIGWRPTEGATLMWWEALDGGDPKAKAPFRDKLMMLRAPFTGHPVEVFKTQHRARGLMYGESGGLALVSDYDRDRRWLQMFRIYLDDPSAQAKLVSSRNAQDRYKDPGLPLLKRLPTGGMVLQQSGDYVFLSGTGATPQGDRPFLDRMNLKTWETERLFRAGEQGYETVVGLLNAEGTRFLTSYETPNTPPNLFIRQKDSEDRVAVTHFQDPTPILRKIKRQLVTYKRDDGVQLSFTLFLPPDYHPGQRLPTILWAYPLEYNDADTAGQIGGSTQRFVQMRGISQLFLLLSGYAILNDATIPIVGDPETVNNTYLEQLVASARAAIDKAVEMGVTDRNRVGVGGHSYGAFMTGNLLAHSKLFRAGVARSGAYNRTLTPFGFQSERRTFWQARDTYMKMSPFTYADQIKTPILLIHGEADNNPGTFPINSERLYQAIRGNGGTVRLVMLPFESHGYAARESSEHTVWEMLTWFDKYVKNAPAEAGSR</sequence>
<dbReference type="Pfam" id="PF00326">
    <property type="entry name" value="Peptidase_S9"/>
    <property type="match status" value="1"/>
</dbReference>
<dbReference type="AlphaFoldDB" id="A0A7S7NKY6"/>
<evidence type="ECO:0000313" key="6">
    <source>
        <dbReference type="Proteomes" id="UP000593892"/>
    </source>
</evidence>
<dbReference type="RefSeq" id="WP_194447168.1">
    <property type="nucleotide sequence ID" value="NZ_CP063849.1"/>
</dbReference>
<keyword evidence="1" id="KW-0378">Hydrolase</keyword>
<proteinExistence type="predicted"/>
<feature type="domain" description="Peptidase S9 prolyl oligopeptidase catalytic" evidence="4">
    <location>
        <begin position="641"/>
        <end position="795"/>
    </location>
</feature>
<dbReference type="Proteomes" id="UP000593892">
    <property type="component" value="Chromosome"/>
</dbReference>